<proteinExistence type="predicted"/>
<protein>
    <submittedName>
        <fullName evidence="1">Uncharacterized protein</fullName>
    </submittedName>
</protein>
<dbReference type="EMBL" id="PKLF01000014">
    <property type="protein sequence ID" value="MBE8613838.1"/>
    <property type="molecule type" value="Genomic_DNA"/>
</dbReference>
<sequence length="123" mass="13929">MGSSKLSHDGVIFARGYVHCLQCGRQYSGIGTFLQLLPDKECGYRLFRFPDNKQVNNAITASDFLKKSSALIITGVYLFLQNKYSGGVHNYAEKSFILKLHYFNNRFLTFYLFVCGTSGVKYA</sequence>
<reference evidence="1" key="1">
    <citation type="submission" date="2017-12" db="EMBL/GenBank/DDBJ databases">
        <title>Genome sequencing and analysis.</title>
        <authorList>
            <person name="Huang Y.-T."/>
        </authorList>
    </citation>
    <scope>NUCLEOTIDE SEQUENCE</scope>
    <source>
        <strain evidence="1">VGH116</strain>
    </source>
</reference>
<organism evidence="1 2">
    <name type="scientific">Morganella morganii</name>
    <name type="common">Proteus morganii</name>
    <dbReference type="NCBI Taxonomy" id="582"/>
    <lineage>
        <taxon>Bacteria</taxon>
        <taxon>Pseudomonadati</taxon>
        <taxon>Pseudomonadota</taxon>
        <taxon>Gammaproteobacteria</taxon>
        <taxon>Enterobacterales</taxon>
        <taxon>Morganellaceae</taxon>
        <taxon>Morganella</taxon>
    </lineage>
</organism>
<evidence type="ECO:0000313" key="2">
    <source>
        <dbReference type="Proteomes" id="UP000650477"/>
    </source>
</evidence>
<dbReference type="Proteomes" id="UP000650477">
    <property type="component" value="Unassembled WGS sequence"/>
</dbReference>
<accession>A0A8I0Q707</accession>
<name>A0A8I0Q707_MORMO</name>
<comment type="caution">
    <text evidence="1">The sequence shown here is derived from an EMBL/GenBank/DDBJ whole genome shotgun (WGS) entry which is preliminary data.</text>
</comment>
<dbReference type="AlphaFoldDB" id="A0A8I0Q707"/>
<gene>
    <name evidence="1" type="ORF">CYG68_15720</name>
</gene>
<evidence type="ECO:0000313" key="1">
    <source>
        <dbReference type="EMBL" id="MBE8613838.1"/>
    </source>
</evidence>